<dbReference type="Proteomes" id="UP001501509">
    <property type="component" value="Unassembled WGS sequence"/>
</dbReference>
<dbReference type="PANTHER" id="PTHR42879">
    <property type="entry name" value="3-OXOACYL-(ACYL-CARRIER-PROTEIN) REDUCTASE"/>
    <property type="match status" value="1"/>
</dbReference>
<evidence type="ECO:0000313" key="3">
    <source>
        <dbReference type="Proteomes" id="UP001501509"/>
    </source>
</evidence>
<sequence length="78" mass="8093">MAKDGVTVNSLLPGFHATERLRSLRGGDWEQVAQEIPAGRVGDPAEFGAFVAFLCSEQAGFVTGAAIPVDGGEYAGLL</sequence>
<keyword evidence="3" id="KW-1185">Reference proteome</keyword>
<dbReference type="SUPFAM" id="SSF51735">
    <property type="entry name" value="NAD(P)-binding Rossmann-fold domains"/>
    <property type="match status" value="1"/>
</dbReference>
<dbReference type="PRINTS" id="PR00081">
    <property type="entry name" value="GDHRDH"/>
</dbReference>
<dbReference type="InterPro" id="IPR002347">
    <property type="entry name" value="SDR_fam"/>
</dbReference>
<dbReference type="EMBL" id="BAAATD010000001">
    <property type="protein sequence ID" value="GAA2574729.1"/>
    <property type="molecule type" value="Genomic_DNA"/>
</dbReference>
<proteinExistence type="inferred from homology"/>
<dbReference type="PANTHER" id="PTHR42879:SF6">
    <property type="entry name" value="NADPH-DEPENDENT REDUCTASE BACG"/>
    <property type="match status" value="1"/>
</dbReference>
<dbReference type="Gene3D" id="3.40.50.720">
    <property type="entry name" value="NAD(P)-binding Rossmann-like Domain"/>
    <property type="match status" value="1"/>
</dbReference>
<comment type="caution">
    <text evidence="2">The sequence shown here is derived from an EMBL/GenBank/DDBJ whole genome shotgun (WGS) entry which is preliminary data.</text>
</comment>
<evidence type="ECO:0000256" key="1">
    <source>
        <dbReference type="ARBA" id="ARBA00006484"/>
    </source>
</evidence>
<organism evidence="2 3">
    <name type="scientific">Actinomadura fulvescens</name>
    <dbReference type="NCBI Taxonomy" id="46160"/>
    <lineage>
        <taxon>Bacteria</taxon>
        <taxon>Bacillati</taxon>
        <taxon>Actinomycetota</taxon>
        <taxon>Actinomycetes</taxon>
        <taxon>Streptosporangiales</taxon>
        <taxon>Thermomonosporaceae</taxon>
        <taxon>Actinomadura</taxon>
    </lineage>
</organism>
<dbReference type="Pfam" id="PF13561">
    <property type="entry name" value="adh_short_C2"/>
    <property type="match status" value="1"/>
</dbReference>
<evidence type="ECO:0000313" key="2">
    <source>
        <dbReference type="EMBL" id="GAA2574729.1"/>
    </source>
</evidence>
<dbReference type="InterPro" id="IPR036291">
    <property type="entry name" value="NAD(P)-bd_dom_sf"/>
</dbReference>
<dbReference type="InterPro" id="IPR050259">
    <property type="entry name" value="SDR"/>
</dbReference>
<comment type="similarity">
    <text evidence="1">Belongs to the short-chain dehydrogenases/reductases (SDR) family.</text>
</comment>
<name>A0ABP6BJY8_9ACTN</name>
<reference evidence="3" key="1">
    <citation type="journal article" date="2019" name="Int. J. Syst. Evol. Microbiol.">
        <title>The Global Catalogue of Microorganisms (GCM) 10K type strain sequencing project: providing services to taxonomists for standard genome sequencing and annotation.</title>
        <authorList>
            <consortium name="The Broad Institute Genomics Platform"/>
            <consortium name="The Broad Institute Genome Sequencing Center for Infectious Disease"/>
            <person name="Wu L."/>
            <person name="Ma J."/>
        </authorList>
    </citation>
    <scope>NUCLEOTIDE SEQUENCE [LARGE SCALE GENOMIC DNA]</scope>
    <source>
        <strain evidence="3">JCM 6833</strain>
    </source>
</reference>
<gene>
    <name evidence="2" type="ORF">GCM10010411_03390</name>
</gene>
<protein>
    <submittedName>
        <fullName evidence="2">Uncharacterized protein</fullName>
    </submittedName>
</protein>
<accession>A0ABP6BJY8</accession>